<dbReference type="AlphaFoldDB" id="A0A9D1F1W1"/>
<proteinExistence type="predicted"/>
<comment type="caution">
    <text evidence="2">The sequence shown here is derived from an EMBL/GenBank/DDBJ whole genome shotgun (WGS) entry which is preliminary data.</text>
</comment>
<dbReference type="SUPFAM" id="SSF46689">
    <property type="entry name" value="Homeodomain-like"/>
    <property type="match status" value="1"/>
</dbReference>
<name>A0A9D1F1W1_9FIRM</name>
<sequence length="70" mass="7867">MGQQPAPVKSSVQHHLGQLHGAFYVYIYLLLDGGLEKFHNDKDKVCQYLGISRTTLWRKLKAGASSPDRP</sequence>
<dbReference type="InterPro" id="IPR009057">
    <property type="entry name" value="Homeodomain-like_sf"/>
</dbReference>
<evidence type="ECO:0000313" key="3">
    <source>
        <dbReference type="Proteomes" id="UP000823927"/>
    </source>
</evidence>
<evidence type="ECO:0000313" key="2">
    <source>
        <dbReference type="EMBL" id="HIS46115.1"/>
    </source>
</evidence>
<dbReference type="Pfam" id="PF02954">
    <property type="entry name" value="HTH_8"/>
    <property type="match status" value="1"/>
</dbReference>
<feature type="domain" description="DNA binding HTH" evidence="1">
    <location>
        <begin position="35"/>
        <end position="62"/>
    </location>
</feature>
<dbReference type="GO" id="GO:0043565">
    <property type="term" value="F:sequence-specific DNA binding"/>
    <property type="evidence" value="ECO:0007669"/>
    <property type="project" value="InterPro"/>
</dbReference>
<gene>
    <name evidence="2" type="ORF">IAB46_00900</name>
</gene>
<accession>A0A9D1F1W1</accession>
<reference evidence="2" key="2">
    <citation type="journal article" date="2021" name="PeerJ">
        <title>Extensive microbial diversity within the chicken gut microbiome revealed by metagenomics and culture.</title>
        <authorList>
            <person name="Gilroy R."/>
            <person name="Ravi A."/>
            <person name="Getino M."/>
            <person name="Pursley I."/>
            <person name="Horton D.L."/>
            <person name="Alikhan N.F."/>
            <person name="Baker D."/>
            <person name="Gharbi K."/>
            <person name="Hall N."/>
            <person name="Watson M."/>
            <person name="Adriaenssens E.M."/>
            <person name="Foster-Nyarko E."/>
            <person name="Jarju S."/>
            <person name="Secka A."/>
            <person name="Antonio M."/>
            <person name="Oren A."/>
            <person name="Chaudhuri R.R."/>
            <person name="La Ragione R."/>
            <person name="Hildebrand F."/>
            <person name="Pallen M.J."/>
        </authorList>
    </citation>
    <scope>NUCLEOTIDE SEQUENCE</scope>
    <source>
        <strain evidence="2">CHK178-757</strain>
    </source>
</reference>
<dbReference type="Proteomes" id="UP000823927">
    <property type="component" value="Unassembled WGS sequence"/>
</dbReference>
<dbReference type="EMBL" id="DVIT01000004">
    <property type="protein sequence ID" value="HIS46115.1"/>
    <property type="molecule type" value="Genomic_DNA"/>
</dbReference>
<dbReference type="Gene3D" id="1.10.10.60">
    <property type="entry name" value="Homeodomain-like"/>
    <property type="match status" value="1"/>
</dbReference>
<reference evidence="2" key="1">
    <citation type="submission" date="2020-10" db="EMBL/GenBank/DDBJ databases">
        <authorList>
            <person name="Gilroy R."/>
        </authorList>
    </citation>
    <scope>NUCLEOTIDE SEQUENCE</scope>
    <source>
        <strain evidence="2">CHK178-757</strain>
    </source>
</reference>
<protein>
    <recommendedName>
        <fullName evidence="1">DNA binding HTH domain-containing protein</fullName>
    </recommendedName>
</protein>
<evidence type="ECO:0000259" key="1">
    <source>
        <dbReference type="Pfam" id="PF02954"/>
    </source>
</evidence>
<dbReference type="InterPro" id="IPR002197">
    <property type="entry name" value="HTH_Fis"/>
</dbReference>
<organism evidence="2 3">
    <name type="scientific">Candidatus Scybalocola faecigallinarum</name>
    <dbReference type="NCBI Taxonomy" id="2840941"/>
    <lineage>
        <taxon>Bacteria</taxon>
        <taxon>Bacillati</taxon>
        <taxon>Bacillota</taxon>
        <taxon>Clostridia</taxon>
        <taxon>Lachnospirales</taxon>
        <taxon>Lachnospiraceae</taxon>
        <taxon>Lachnospiraceae incertae sedis</taxon>
        <taxon>Candidatus Scybalocola (ex Gilroy et al. 2021)</taxon>
    </lineage>
</organism>